<dbReference type="EMBL" id="UOGH01000296">
    <property type="protein sequence ID" value="VAX33446.1"/>
    <property type="molecule type" value="Genomic_DNA"/>
</dbReference>
<sequence length="161" mass="18564">MRYTIFDIADENFGIDIQWVVEIRKSQKMHKIPEFPDFIAGVISVRGEIIPVVDMRIRFGISEKAGKQRIVLIRLEEDKVGLLVDNVTDIVEISEEKISKPPRLFKGFRAEFIKGLGQEDAYVGTKTSRSNKVIIILDIERILTSEEKIRLNSFKEKTKKN</sequence>
<dbReference type="InterPro" id="IPR036061">
    <property type="entry name" value="CheW-like_dom_sf"/>
</dbReference>
<proteinExistence type="predicted"/>
<dbReference type="GO" id="GO:0005829">
    <property type="term" value="C:cytosol"/>
    <property type="evidence" value="ECO:0007669"/>
    <property type="project" value="TreeGrafter"/>
</dbReference>
<dbReference type="Gene3D" id="2.30.30.40">
    <property type="entry name" value="SH3 Domains"/>
    <property type="match status" value="1"/>
</dbReference>
<name>A0A3B1CS56_9ZZZZ</name>
<dbReference type="GO" id="GO:0007165">
    <property type="term" value="P:signal transduction"/>
    <property type="evidence" value="ECO:0007669"/>
    <property type="project" value="InterPro"/>
</dbReference>
<dbReference type="AlphaFoldDB" id="A0A3B1CS56"/>
<organism evidence="2">
    <name type="scientific">hydrothermal vent metagenome</name>
    <dbReference type="NCBI Taxonomy" id="652676"/>
    <lineage>
        <taxon>unclassified sequences</taxon>
        <taxon>metagenomes</taxon>
        <taxon>ecological metagenomes</taxon>
    </lineage>
</organism>
<protein>
    <recommendedName>
        <fullName evidence="1">CheW-like domain-containing protein</fullName>
    </recommendedName>
</protein>
<dbReference type="InterPro" id="IPR039315">
    <property type="entry name" value="CheW"/>
</dbReference>
<dbReference type="Pfam" id="PF01584">
    <property type="entry name" value="CheW"/>
    <property type="match status" value="1"/>
</dbReference>
<dbReference type="GO" id="GO:0006935">
    <property type="term" value="P:chemotaxis"/>
    <property type="evidence" value="ECO:0007669"/>
    <property type="project" value="InterPro"/>
</dbReference>
<reference evidence="2" key="1">
    <citation type="submission" date="2018-06" db="EMBL/GenBank/DDBJ databases">
        <authorList>
            <person name="Zhirakovskaya E."/>
        </authorList>
    </citation>
    <scope>NUCLEOTIDE SEQUENCE</scope>
</reference>
<evidence type="ECO:0000259" key="1">
    <source>
        <dbReference type="PROSITE" id="PS50851"/>
    </source>
</evidence>
<dbReference type="PROSITE" id="PS50851">
    <property type="entry name" value="CHEW"/>
    <property type="match status" value="1"/>
</dbReference>
<accession>A0A3B1CS56</accession>
<dbReference type="PANTHER" id="PTHR22617:SF23">
    <property type="entry name" value="CHEMOTAXIS PROTEIN CHEW"/>
    <property type="match status" value="1"/>
</dbReference>
<dbReference type="Gene3D" id="2.40.50.180">
    <property type="entry name" value="CheA-289, Domain 4"/>
    <property type="match status" value="1"/>
</dbReference>
<dbReference type="SUPFAM" id="SSF50341">
    <property type="entry name" value="CheW-like"/>
    <property type="match status" value="1"/>
</dbReference>
<dbReference type="PANTHER" id="PTHR22617">
    <property type="entry name" value="CHEMOTAXIS SENSOR HISTIDINE KINASE-RELATED"/>
    <property type="match status" value="1"/>
</dbReference>
<dbReference type="SMART" id="SM00260">
    <property type="entry name" value="CheW"/>
    <property type="match status" value="1"/>
</dbReference>
<dbReference type="InterPro" id="IPR002545">
    <property type="entry name" value="CheW-lke_dom"/>
</dbReference>
<evidence type="ECO:0000313" key="2">
    <source>
        <dbReference type="EMBL" id="VAX33446.1"/>
    </source>
</evidence>
<gene>
    <name evidence="2" type="ORF">MNBD_NITROSPIRAE02-989</name>
</gene>
<feature type="domain" description="CheW-like" evidence="1">
    <location>
        <begin position="1"/>
        <end position="148"/>
    </location>
</feature>